<evidence type="ECO:0000313" key="3">
    <source>
        <dbReference type="Proteomes" id="UP000678393"/>
    </source>
</evidence>
<feature type="compositionally biased region" description="Polar residues" evidence="1">
    <location>
        <begin position="313"/>
        <end position="330"/>
    </location>
</feature>
<dbReference type="AlphaFoldDB" id="A0A8S3ZCT5"/>
<dbReference type="Proteomes" id="UP000678393">
    <property type="component" value="Unassembled WGS sequence"/>
</dbReference>
<feature type="region of interest" description="Disordered" evidence="1">
    <location>
        <begin position="82"/>
        <end position="107"/>
    </location>
</feature>
<name>A0A8S3ZCT5_9EUPU</name>
<feature type="compositionally biased region" description="Basic and acidic residues" evidence="1">
    <location>
        <begin position="247"/>
        <end position="263"/>
    </location>
</feature>
<dbReference type="EMBL" id="CAJHNH020001886">
    <property type="protein sequence ID" value="CAG5124822.1"/>
    <property type="molecule type" value="Genomic_DNA"/>
</dbReference>
<feature type="compositionally biased region" description="Low complexity" evidence="1">
    <location>
        <begin position="274"/>
        <end position="289"/>
    </location>
</feature>
<organism evidence="2 3">
    <name type="scientific">Candidula unifasciata</name>
    <dbReference type="NCBI Taxonomy" id="100452"/>
    <lineage>
        <taxon>Eukaryota</taxon>
        <taxon>Metazoa</taxon>
        <taxon>Spiralia</taxon>
        <taxon>Lophotrochozoa</taxon>
        <taxon>Mollusca</taxon>
        <taxon>Gastropoda</taxon>
        <taxon>Heterobranchia</taxon>
        <taxon>Euthyneura</taxon>
        <taxon>Panpulmonata</taxon>
        <taxon>Eupulmonata</taxon>
        <taxon>Stylommatophora</taxon>
        <taxon>Helicina</taxon>
        <taxon>Helicoidea</taxon>
        <taxon>Geomitridae</taxon>
        <taxon>Candidula</taxon>
    </lineage>
</organism>
<protein>
    <submittedName>
        <fullName evidence="2">Uncharacterized protein</fullName>
    </submittedName>
</protein>
<evidence type="ECO:0000256" key="1">
    <source>
        <dbReference type="SAM" id="MobiDB-lite"/>
    </source>
</evidence>
<keyword evidence="3" id="KW-1185">Reference proteome</keyword>
<accession>A0A8S3ZCT5</accession>
<reference evidence="2" key="1">
    <citation type="submission" date="2021-04" db="EMBL/GenBank/DDBJ databases">
        <authorList>
            <consortium name="Molecular Ecology Group"/>
        </authorList>
    </citation>
    <scope>NUCLEOTIDE SEQUENCE</scope>
</reference>
<comment type="caution">
    <text evidence="2">The sequence shown here is derived from an EMBL/GenBank/DDBJ whole genome shotgun (WGS) entry which is preliminary data.</text>
</comment>
<sequence>METPVTPPHLHATKDDTFNRTVNVNGLQSNNVTQVNLSLVLSSQNASSIGHIGQMTERKTTSNGSASSSFGQQGFATKEIATNTPKSTQCRVDPQPAGSTPTAIHNKEVSSSSTFNIEVKCVIRSDYAMHNCDYDSTETFQSDPSATSPIEDVSSVSYSRNILLNNHDARKYDQTRPEGTETFYSQRSFPLSITQNPIECGVQDKTEVQSSEVKSTTHGALRDQFLPQNVVSSSAKIQCHEVTISKQSREHLSPEHTTSDISREASTTTEAPESPMSSSDVTSPVSPVSMWSTSGGDFSPGIVSTHSEDVFSELTTDQLPSPAQKSSSYCASKLSHAHIK</sequence>
<feature type="compositionally biased region" description="Polar residues" evidence="1">
    <location>
        <begin position="97"/>
        <end position="107"/>
    </location>
</feature>
<feature type="non-terminal residue" evidence="2">
    <location>
        <position position="340"/>
    </location>
</feature>
<gene>
    <name evidence="2" type="ORF">CUNI_LOCUS10380</name>
</gene>
<proteinExistence type="predicted"/>
<feature type="region of interest" description="Disordered" evidence="1">
    <location>
        <begin position="243"/>
        <end position="340"/>
    </location>
</feature>
<evidence type="ECO:0000313" key="2">
    <source>
        <dbReference type="EMBL" id="CAG5124822.1"/>
    </source>
</evidence>